<name>A0ABW0V583_9ACTN</name>
<dbReference type="Gene3D" id="3.10.490.10">
    <property type="entry name" value="Gamma-glutamyl cyclotransferase-like"/>
    <property type="match status" value="1"/>
</dbReference>
<accession>A0ABW0V583</accession>
<organism evidence="2 3">
    <name type="scientific">Kitasatospora cinereorecta</name>
    <dbReference type="NCBI Taxonomy" id="285560"/>
    <lineage>
        <taxon>Bacteria</taxon>
        <taxon>Bacillati</taxon>
        <taxon>Actinomycetota</taxon>
        <taxon>Actinomycetes</taxon>
        <taxon>Kitasatosporales</taxon>
        <taxon>Streptomycetaceae</taxon>
        <taxon>Kitasatospora</taxon>
    </lineage>
</organism>
<sequence length="239" mass="25410">MDDRPPQDADRPAPGRAPFRPEPLGSRAATPSHVWYAAYGSNMHAARLALYLRGGRAPNGGHVYPGCRDKRLPERSLPVLLPGTLYFALTSHVWGGGMAFHDTAQAGRMPARAYLLTAGQFADLAAQEMHREPYADLDLSTALATGRQRLGPGRYETVVCAGAIDGIPVLGFTAPWGLRDAELNAPSTAYLRVLAAGLAESHGWSAERAAGYLAGRPGAGGHLTPQRLLAALRDAPADR</sequence>
<evidence type="ECO:0000256" key="1">
    <source>
        <dbReference type="SAM" id="MobiDB-lite"/>
    </source>
</evidence>
<proteinExistence type="predicted"/>
<reference evidence="3" key="1">
    <citation type="journal article" date="2019" name="Int. J. Syst. Evol. Microbiol.">
        <title>The Global Catalogue of Microorganisms (GCM) 10K type strain sequencing project: providing services to taxonomists for standard genome sequencing and annotation.</title>
        <authorList>
            <consortium name="The Broad Institute Genomics Platform"/>
            <consortium name="The Broad Institute Genome Sequencing Center for Infectious Disease"/>
            <person name="Wu L."/>
            <person name="Ma J."/>
        </authorList>
    </citation>
    <scope>NUCLEOTIDE SEQUENCE [LARGE SCALE GENOMIC DNA]</scope>
    <source>
        <strain evidence="3">CGMCC 4.1622</strain>
    </source>
</reference>
<comment type="caution">
    <text evidence="2">The sequence shown here is derived from an EMBL/GenBank/DDBJ whole genome shotgun (WGS) entry which is preliminary data.</text>
</comment>
<dbReference type="Proteomes" id="UP001596066">
    <property type="component" value="Unassembled WGS sequence"/>
</dbReference>
<dbReference type="EMBL" id="JBHSOC010000004">
    <property type="protein sequence ID" value="MFC5640475.1"/>
    <property type="molecule type" value="Genomic_DNA"/>
</dbReference>
<dbReference type="RefSeq" id="WP_346141363.1">
    <property type="nucleotide sequence ID" value="NZ_BAAAUA010000004.1"/>
</dbReference>
<evidence type="ECO:0000313" key="3">
    <source>
        <dbReference type="Proteomes" id="UP001596066"/>
    </source>
</evidence>
<feature type="compositionally biased region" description="Basic and acidic residues" evidence="1">
    <location>
        <begin position="1"/>
        <end position="13"/>
    </location>
</feature>
<gene>
    <name evidence="2" type="ORF">ACFPZF_03785</name>
</gene>
<feature type="region of interest" description="Disordered" evidence="1">
    <location>
        <begin position="1"/>
        <end position="26"/>
    </location>
</feature>
<keyword evidence="3" id="KW-1185">Reference proteome</keyword>
<protein>
    <submittedName>
        <fullName evidence="2">Histone deacetylase</fullName>
    </submittedName>
</protein>
<evidence type="ECO:0000313" key="2">
    <source>
        <dbReference type="EMBL" id="MFC5640475.1"/>
    </source>
</evidence>